<protein>
    <recommendedName>
        <fullName evidence="1">Protein kinase domain-containing protein</fullName>
    </recommendedName>
</protein>
<reference evidence="2 3" key="1">
    <citation type="submission" date="2024-04" db="EMBL/GenBank/DDBJ databases">
        <title>Tritrichomonas musculus Genome.</title>
        <authorList>
            <person name="Alves-Ferreira E."/>
            <person name="Grigg M."/>
            <person name="Lorenzi H."/>
            <person name="Galac M."/>
        </authorList>
    </citation>
    <scope>NUCLEOTIDE SEQUENCE [LARGE SCALE GENOMIC DNA]</scope>
    <source>
        <strain evidence="2 3">EAF2021</strain>
    </source>
</reference>
<dbReference type="InterPro" id="IPR011989">
    <property type="entry name" value="ARM-like"/>
</dbReference>
<dbReference type="EMBL" id="JAPFFF010000009">
    <property type="protein sequence ID" value="KAK8883091.1"/>
    <property type="molecule type" value="Genomic_DNA"/>
</dbReference>
<dbReference type="SUPFAM" id="SSF48371">
    <property type="entry name" value="ARM repeat"/>
    <property type="match status" value="2"/>
</dbReference>
<dbReference type="PANTHER" id="PTHR46562">
    <property type="entry name" value="SERINE/THREONINE-KINASE ULK4-LIKE PROTEIN-RELATED"/>
    <property type="match status" value="1"/>
</dbReference>
<sequence length="1071" mass="119836">MSGEFNVQIYSESVKGRESPNYSQTVVSKGRIKESIDFVVTKSVDIMRKDEYYRAVKIMSKFKHDNIVQFFNWFASNTRLFLILEYCPGGTLLDLLERDVCLPESIVRIFSSDVLSALNYIHQHGYIFHDLSPRNILLDECGLLKLSDFARATEIDESLNIDLYDFEILEYIPPELLVPDSPSSFASDFYALGCLMYRMATGATPFLSSTVDELKNKILDTTPETVPECSPEFNDLVLRCLDKNPYKRPTWKEMVNHPFWQDSLTDRLDQQFKNFNEKLMPPQPVWEAMQNNDNLFKSTVDLSKSLRKSFISSKSKTLTSTLKSSLFITSGSLNSTGLNDTIKSNDSSIIDNDVNDSEGPKIEELMVDTSLFEPATVVLNPNIESFPLPSTDGISLPVTASMLKSNINEAIPKLKSSFDGPDRVKSKAPILSFLIVQSKTAEVANNFANTTFFEEIVSYAKATKHPSLAAGFLLLYGTILKFATKIQNQFLTTESINNLQVLSCSPQEKISRKAISVLGQLATYIVNGSITIEIPSFLIPTILKALKSPDEPVKHYALRTVANLLIYGYDINKSTLENALISFDYGQSQYLIETYAICVGLFYSKFKSSSNDFVSNLIKNFISRSSPALQTLAIIIASSQGIVPTIKDGIISCFKNSAGDLRAKAFLSMCLLFKSNPSDFIEYSQRFFHVLEKMSSESPIVYECVARWSVEYCESIVDNILQNSDIELLTIVYSAMQMKQFSTRIWTPKFEKKIAKVIRNNTFCTSKSEVAIQIVQCAICYQLCDYSIVADLCRPLNSQLPTVRFAVVKLIADAASQKPFPQSVMSFIENNILNQILPLLQDEDIIVDQTLRILSVASEEKPDILKTLSKPNIITYIFNSICDNQAGQKLSTQLIASNEVSIDCLVNTRFVPAVIGSLDKKENMEYAIELLYVTLSLIEKKKGKRNLNKSFHNLATMAPKMASLILEYPRAGNCLCLLTKIFTPQGNQNEVVIESAFNPLATSISAGYQKQEFAAVFSEVIRTLQWSAENSQATRLKLKGSKNLMAIIKKAADNGADEVKQAAISCIKAIK</sequence>
<accession>A0ABR2JW24</accession>
<dbReference type="Gene3D" id="1.10.510.10">
    <property type="entry name" value="Transferase(Phosphotransferase) domain 1"/>
    <property type="match status" value="1"/>
</dbReference>
<dbReference type="Proteomes" id="UP001470230">
    <property type="component" value="Unassembled WGS sequence"/>
</dbReference>
<dbReference type="InterPro" id="IPR011009">
    <property type="entry name" value="Kinase-like_dom_sf"/>
</dbReference>
<evidence type="ECO:0000313" key="3">
    <source>
        <dbReference type="Proteomes" id="UP001470230"/>
    </source>
</evidence>
<dbReference type="Gene3D" id="1.25.10.10">
    <property type="entry name" value="Leucine-rich Repeat Variant"/>
    <property type="match status" value="1"/>
</dbReference>
<comment type="caution">
    <text evidence="2">The sequence shown here is derived from an EMBL/GenBank/DDBJ whole genome shotgun (WGS) entry which is preliminary data.</text>
</comment>
<proteinExistence type="predicted"/>
<keyword evidence="3" id="KW-1185">Reference proteome</keyword>
<dbReference type="InterPro" id="IPR000719">
    <property type="entry name" value="Prot_kinase_dom"/>
</dbReference>
<feature type="domain" description="Protein kinase" evidence="1">
    <location>
        <begin position="1"/>
        <end position="260"/>
    </location>
</feature>
<dbReference type="PROSITE" id="PS50011">
    <property type="entry name" value="PROTEIN_KINASE_DOM"/>
    <property type="match status" value="1"/>
</dbReference>
<organism evidence="2 3">
    <name type="scientific">Tritrichomonas musculus</name>
    <dbReference type="NCBI Taxonomy" id="1915356"/>
    <lineage>
        <taxon>Eukaryota</taxon>
        <taxon>Metamonada</taxon>
        <taxon>Parabasalia</taxon>
        <taxon>Tritrichomonadida</taxon>
        <taxon>Tritrichomonadidae</taxon>
        <taxon>Tritrichomonas</taxon>
    </lineage>
</organism>
<name>A0ABR2JW24_9EUKA</name>
<dbReference type="Pfam" id="PF00069">
    <property type="entry name" value="Pkinase"/>
    <property type="match status" value="1"/>
</dbReference>
<evidence type="ECO:0000313" key="2">
    <source>
        <dbReference type="EMBL" id="KAK8883091.1"/>
    </source>
</evidence>
<dbReference type="InterPro" id="IPR044591">
    <property type="entry name" value="RUK"/>
</dbReference>
<evidence type="ECO:0000259" key="1">
    <source>
        <dbReference type="PROSITE" id="PS50011"/>
    </source>
</evidence>
<dbReference type="SUPFAM" id="SSF56112">
    <property type="entry name" value="Protein kinase-like (PK-like)"/>
    <property type="match status" value="1"/>
</dbReference>
<gene>
    <name evidence="2" type="ORF">M9Y10_045739</name>
</gene>
<dbReference type="PANTHER" id="PTHR46562:SF1">
    <property type="entry name" value="SERINE_THREONINE-PROTEIN KINASE ULK4"/>
    <property type="match status" value="1"/>
</dbReference>
<dbReference type="InterPro" id="IPR016024">
    <property type="entry name" value="ARM-type_fold"/>
</dbReference>